<dbReference type="STRING" id="2094558.A0A314ZLB3"/>
<organism evidence="1 2">
    <name type="scientific">Prunus yedoensis var. nudiflora</name>
    <dbReference type="NCBI Taxonomy" id="2094558"/>
    <lineage>
        <taxon>Eukaryota</taxon>
        <taxon>Viridiplantae</taxon>
        <taxon>Streptophyta</taxon>
        <taxon>Embryophyta</taxon>
        <taxon>Tracheophyta</taxon>
        <taxon>Spermatophyta</taxon>
        <taxon>Magnoliopsida</taxon>
        <taxon>eudicotyledons</taxon>
        <taxon>Gunneridae</taxon>
        <taxon>Pentapetalae</taxon>
        <taxon>rosids</taxon>
        <taxon>fabids</taxon>
        <taxon>Rosales</taxon>
        <taxon>Rosaceae</taxon>
        <taxon>Amygdaloideae</taxon>
        <taxon>Amygdaleae</taxon>
        <taxon>Prunus</taxon>
    </lineage>
</organism>
<sequence>MGACFSCKPKPALQNVRVVHLNGYVEDFEHPISVGQVTGKPTKHFVCTPAQLLSTGSKPLKQDILLQPGQVYFLLPYSALQSDVSPLDWASIARKLTAAAAKSRRSSCEANNNSSHSSLLAPSSPLMMGQFCSSPVWSSSSSPGRSPSRFSMEQENMGSLMDYGSQRSCRARSWKPLLDTITEKSFNRRTESDLQEMHVEAVK</sequence>
<dbReference type="Pfam" id="PF14009">
    <property type="entry name" value="PADRE"/>
    <property type="match status" value="1"/>
</dbReference>
<proteinExistence type="predicted"/>
<reference evidence="1 2" key="1">
    <citation type="submission" date="2018-02" db="EMBL/GenBank/DDBJ databases">
        <title>Draft genome of wild Prunus yedoensis var. nudiflora.</title>
        <authorList>
            <person name="Baek S."/>
            <person name="Kim J.-H."/>
            <person name="Choi K."/>
            <person name="Kim G.-B."/>
            <person name="Cho A."/>
            <person name="Jang H."/>
            <person name="Shin C.-H."/>
            <person name="Yu H.-J."/>
            <person name="Mun J.-H."/>
        </authorList>
    </citation>
    <scope>NUCLEOTIDE SEQUENCE [LARGE SCALE GENOMIC DNA]</scope>
    <source>
        <strain evidence="2">cv. Jeju island</strain>
        <tissue evidence="1">Leaf</tissue>
    </source>
</reference>
<dbReference type="PANTHER" id="PTHR33052">
    <property type="entry name" value="DUF4228 DOMAIN PROTEIN-RELATED"/>
    <property type="match status" value="1"/>
</dbReference>
<dbReference type="Proteomes" id="UP000250321">
    <property type="component" value="Unassembled WGS sequence"/>
</dbReference>
<dbReference type="OrthoDB" id="736928at2759"/>
<comment type="caution">
    <text evidence="1">The sequence shown here is derived from an EMBL/GenBank/DDBJ whole genome shotgun (WGS) entry which is preliminary data.</text>
</comment>
<gene>
    <name evidence="1" type="ORF">Pyn_02074</name>
</gene>
<dbReference type="EMBL" id="PJQY01000045">
    <property type="protein sequence ID" value="PQQ20099.1"/>
    <property type="molecule type" value="Genomic_DNA"/>
</dbReference>
<evidence type="ECO:0000313" key="2">
    <source>
        <dbReference type="Proteomes" id="UP000250321"/>
    </source>
</evidence>
<evidence type="ECO:0000313" key="1">
    <source>
        <dbReference type="EMBL" id="PQQ20099.1"/>
    </source>
</evidence>
<accession>A0A314ZLB3</accession>
<protein>
    <submittedName>
        <fullName evidence="1">Uncharacterized protein</fullName>
    </submittedName>
</protein>
<name>A0A314ZLB3_PRUYE</name>
<dbReference type="InterPro" id="IPR025322">
    <property type="entry name" value="PADRE_dom"/>
</dbReference>
<dbReference type="AlphaFoldDB" id="A0A314ZLB3"/>
<keyword evidence="2" id="KW-1185">Reference proteome</keyword>